<keyword evidence="3" id="KW-1185">Reference proteome</keyword>
<sequence length="185" mass="20657">MQISKNQQGSYSGSFAPVETGRLQDKERSTATGKKKICSYCGRDYHTVDRCYYIHGFPPGHKLHGKDVKPRGKKPTAHNSTTDENFEAEKSANTTLTSEEYNQLMALLRKDTGNISSFANTTGTCLPSCYNTKSFSTVEWIIDSGVTNHISNTLPTFDKTTAKYNFVQLPNGHGYEEDDWPRQAA</sequence>
<proteinExistence type="predicted"/>
<accession>A0AA39SQT2</accession>
<dbReference type="Proteomes" id="UP001168877">
    <property type="component" value="Unassembled WGS sequence"/>
</dbReference>
<evidence type="ECO:0000313" key="3">
    <source>
        <dbReference type="Proteomes" id="UP001168877"/>
    </source>
</evidence>
<name>A0AA39SQT2_ACESA</name>
<gene>
    <name evidence="2" type="ORF">LWI29_002658</name>
</gene>
<reference evidence="2" key="1">
    <citation type="journal article" date="2022" name="Plant J.">
        <title>Strategies of tolerance reflected in two North American maple genomes.</title>
        <authorList>
            <person name="McEvoy S.L."/>
            <person name="Sezen U.U."/>
            <person name="Trouern-Trend A."/>
            <person name="McMahon S.M."/>
            <person name="Schaberg P.G."/>
            <person name="Yang J."/>
            <person name="Wegrzyn J.L."/>
            <person name="Swenson N.G."/>
        </authorList>
    </citation>
    <scope>NUCLEOTIDE SEQUENCE</scope>
    <source>
        <strain evidence="2">NS2018</strain>
    </source>
</reference>
<dbReference type="PANTHER" id="PTHR34222">
    <property type="entry name" value="GAG_PRE-INTEGRS DOMAIN-CONTAINING PROTEIN"/>
    <property type="match status" value="1"/>
</dbReference>
<dbReference type="PANTHER" id="PTHR34222:SF79">
    <property type="entry name" value="RETROVIRUS-RELATED POL POLYPROTEIN FROM TRANSPOSON TNT 1-94"/>
    <property type="match status" value="1"/>
</dbReference>
<evidence type="ECO:0000256" key="1">
    <source>
        <dbReference type="SAM" id="MobiDB-lite"/>
    </source>
</evidence>
<comment type="caution">
    <text evidence="2">The sequence shown here is derived from an EMBL/GenBank/DDBJ whole genome shotgun (WGS) entry which is preliminary data.</text>
</comment>
<evidence type="ECO:0000313" key="2">
    <source>
        <dbReference type="EMBL" id="KAK0603226.1"/>
    </source>
</evidence>
<protein>
    <submittedName>
        <fullName evidence="2">Uncharacterized protein</fullName>
    </submittedName>
</protein>
<feature type="region of interest" description="Disordered" evidence="1">
    <location>
        <begin position="1"/>
        <end position="28"/>
    </location>
</feature>
<feature type="compositionally biased region" description="Polar residues" evidence="1">
    <location>
        <begin position="1"/>
        <end position="13"/>
    </location>
</feature>
<feature type="region of interest" description="Disordered" evidence="1">
    <location>
        <begin position="63"/>
        <end position="90"/>
    </location>
</feature>
<organism evidence="2 3">
    <name type="scientific">Acer saccharum</name>
    <name type="common">Sugar maple</name>
    <dbReference type="NCBI Taxonomy" id="4024"/>
    <lineage>
        <taxon>Eukaryota</taxon>
        <taxon>Viridiplantae</taxon>
        <taxon>Streptophyta</taxon>
        <taxon>Embryophyta</taxon>
        <taxon>Tracheophyta</taxon>
        <taxon>Spermatophyta</taxon>
        <taxon>Magnoliopsida</taxon>
        <taxon>eudicotyledons</taxon>
        <taxon>Gunneridae</taxon>
        <taxon>Pentapetalae</taxon>
        <taxon>rosids</taxon>
        <taxon>malvids</taxon>
        <taxon>Sapindales</taxon>
        <taxon>Sapindaceae</taxon>
        <taxon>Hippocastanoideae</taxon>
        <taxon>Acereae</taxon>
        <taxon>Acer</taxon>
    </lineage>
</organism>
<dbReference type="AlphaFoldDB" id="A0AA39SQT2"/>
<reference evidence="2" key="2">
    <citation type="submission" date="2023-06" db="EMBL/GenBank/DDBJ databases">
        <authorList>
            <person name="Swenson N.G."/>
            <person name="Wegrzyn J.L."/>
            <person name="Mcevoy S.L."/>
        </authorList>
    </citation>
    <scope>NUCLEOTIDE SEQUENCE</scope>
    <source>
        <strain evidence="2">NS2018</strain>
        <tissue evidence="2">Leaf</tissue>
    </source>
</reference>
<dbReference type="EMBL" id="JAUESC010000002">
    <property type="protein sequence ID" value="KAK0603226.1"/>
    <property type="molecule type" value="Genomic_DNA"/>
</dbReference>